<dbReference type="EMBL" id="OK499972">
    <property type="protein sequence ID" value="UGO46205.1"/>
    <property type="molecule type" value="Genomic_DNA"/>
</dbReference>
<accession>A0AAE8YR31</accession>
<evidence type="ECO:0000256" key="1">
    <source>
        <dbReference type="SAM" id="Phobius"/>
    </source>
</evidence>
<protein>
    <submittedName>
        <fullName evidence="2">Uncharacterized protein</fullName>
    </submittedName>
</protein>
<gene>
    <name evidence="2" type="ORF">CHEWBECCA_122</name>
</gene>
<proteinExistence type="predicted"/>
<keyword evidence="1" id="KW-0812">Transmembrane</keyword>
<dbReference type="Proteomes" id="UP000827751">
    <property type="component" value="Segment"/>
</dbReference>
<evidence type="ECO:0000313" key="2">
    <source>
        <dbReference type="EMBL" id="UGO46205.1"/>
    </source>
</evidence>
<keyword evidence="1" id="KW-0472">Membrane</keyword>
<reference evidence="2 3" key="1">
    <citation type="submission" date="2021-10" db="EMBL/GenBank/DDBJ databases">
        <authorList>
            <person name="Lavering E.D."/>
            <person name="James R."/>
            <person name="Fairhom J.D."/>
            <person name="Ogilvie B.H."/>
            <person name="Thurgood T.L."/>
            <person name="Robison R.A."/>
            <person name="Grose J.H."/>
        </authorList>
    </citation>
    <scope>NUCLEOTIDE SEQUENCE [LARGE SCALE GENOMIC DNA]</scope>
</reference>
<feature type="transmembrane region" description="Helical" evidence="1">
    <location>
        <begin position="31"/>
        <end position="50"/>
    </location>
</feature>
<sequence>MTYMMLGISMIFLIVSIWLNVKIFVEKHNGLGIKIWITVTTALWIFNVLYELAKLN</sequence>
<keyword evidence="3" id="KW-1185">Reference proteome</keyword>
<feature type="transmembrane region" description="Helical" evidence="1">
    <location>
        <begin position="6"/>
        <end position="24"/>
    </location>
</feature>
<evidence type="ECO:0000313" key="3">
    <source>
        <dbReference type="Proteomes" id="UP000827751"/>
    </source>
</evidence>
<name>A0AAE8YR31_9CAUD</name>
<organism evidence="2 3">
    <name type="scientific">Bacillus phage vB_BanS_Chewbecca</name>
    <dbReference type="NCBI Taxonomy" id="2894786"/>
    <lineage>
        <taxon>Viruses</taxon>
        <taxon>Duplodnaviria</taxon>
        <taxon>Heunggongvirae</taxon>
        <taxon>Uroviricota</taxon>
        <taxon>Caudoviricetes</taxon>
        <taxon>Joanripponvirinae</taxon>
        <taxon>Tsamsavirus</taxon>
        <taxon>Tsamsavirus chewbecca</taxon>
    </lineage>
</organism>
<keyword evidence="1" id="KW-1133">Transmembrane helix</keyword>